<gene>
    <name evidence="1" type="ORF">SteCoe_6540</name>
</gene>
<dbReference type="AlphaFoldDB" id="A0A1R2CPQ4"/>
<comment type="caution">
    <text evidence="1">The sequence shown here is derived from an EMBL/GenBank/DDBJ whole genome shotgun (WGS) entry which is preliminary data.</text>
</comment>
<organism evidence="1 2">
    <name type="scientific">Stentor coeruleus</name>
    <dbReference type="NCBI Taxonomy" id="5963"/>
    <lineage>
        <taxon>Eukaryota</taxon>
        <taxon>Sar</taxon>
        <taxon>Alveolata</taxon>
        <taxon>Ciliophora</taxon>
        <taxon>Postciliodesmatophora</taxon>
        <taxon>Heterotrichea</taxon>
        <taxon>Heterotrichida</taxon>
        <taxon>Stentoridae</taxon>
        <taxon>Stentor</taxon>
    </lineage>
</organism>
<proteinExistence type="predicted"/>
<accession>A0A1R2CPQ4</accession>
<keyword evidence="2" id="KW-1185">Reference proteome</keyword>
<dbReference type="Proteomes" id="UP000187209">
    <property type="component" value="Unassembled WGS sequence"/>
</dbReference>
<evidence type="ECO:0000313" key="1">
    <source>
        <dbReference type="EMBL" id="OMJ90972.1"/>
    </source>
</evidence>
<reference evidence="1 2" key="1">
    <citation type="submission" date="2016-11" db="EMBL/GenBank/DDBJ databases">
        <title>The macronuclear genome of Stentor coeruleus: a giant cell with tiny introns.</title>
        <authorList>
            <person name="Slabodnick M."/>
            <person name="Ruby J.G."/>
            <person name="Reiff S.B."/>
            <person name="Swart E.C."/>
            <person name="Gosai S."/>
            <person name="Prabakaran S."/>
            <person name="Witkowska E."/>
            <person name="Larue G.E."/>
            <person name="Fisher S."/>
            <person name="Freeman R.M."/>
            <person name="Gunawardena J."/>
            <person name="Chu W."/>
            <person name="Stover N.A."/>
            <person name="Gregory B.D."/>
            <person name="Nowacki M."/>
            <person name="Derisi J."/>
            <person name="Roy S.W."/>
            <person name="Marshall W.F."/>
            <person name="Sood P."/>
        </authorList>
    </citation>
    <scope>NUCLEOTIDE SEQUENCE [LARGE SCALE GENOMIC DNA]</scope>
    <source>
        <strain evidence="1">WM001</strain>
    </source>
</reference>
<evidence type="ECO:0000313" key="2">
    <source>
        <dbReference type="Proteomes" id="UP000187209"/>
    </source>
</evidence>
<protein>
    <submittedName>
        <fullName evidence="1">Uncharacterized protein</fullName>
    </submittedName>
</protein>
<sequence>MSDPNMVMQDSLLDELRDLEVKYNRSPSPEFKLKGGLDAEKVKEAAQECEKCPDICNESEMLTFIIDMHQKIK</sequence>
<name>A0A1R2CPQ4_9CILI</name>
<dbReference type="EMBL" id="MPUH01000091">
    <property type="protein sequence ID" value="OMJ90972.1"/>
    <property type="molecule type" value="Genomic_DNA"/>
</dbReference>